<proteinExistence type="inferred from homology"/>
<keyword evidence="7" id="KW-0813">Transport</keyword>
<dbReference type="InterPro" id="IPR006785">
    <property type="entry name" value="Pex14_N"/>
</dbReference>
<evidence type="ECO:0000313" key="11">
    <source>
        <dbReference type="Proteomes" id="UP000034841"/>
    </source>
</evidence>
<dbReference type="Proteomes" id="UP000034841">
    <property type="component" value="Unassembled WGS sequence"/>
</dbReference>
<evidence type="ECO:0000256" key="2">
    <source>
        <dbReference type="ARBA" id="ARBA00023010"/>
    </source>
</evidence>
<dbReference type="OrthoDB" id="441517at2759"/>
<protein>
    <recommendedName>
        <fullName evidence="4 7">Peroxisomal membrane protein PEX14</fullName>
    </recommendedName>
    <alternativeName>
        <fullName evidence="5 7">Peroxin-14</fullName>
    </alternativeName>
</protein>
<comment type="subcellular location">
    <subcellularLocation>
        <location evidence="6 7">Peroxisome membrane</location>
    </subcellularLocation>
</comment>
<evidence type="ECO:0000256" key="8">
    <source>
        <dbReference type="SAM" id="MobiDB-lite"/>
    </source>
</evidence>
<dbReference type="Gene3D" id="1.10.10.10">
    <property type="entry name" value="Winged helix-like DNA-binding domain superfamily/Winged helix DNA-binding domain"/>
    <property type="match status" value="1"/>
</dbReference>
<comment type="function">
    <text evidence="7">Component of the PEX13-PEX14 docking complex, a translocon channel that specifically mediates the import of peroxisomal cargo proteins bound to PEX5 receptor. The PEX13-PEX14 docking complex forms a large import pore which can be opened to a diameter of about 9 nm. Mechanistically, PEX5 receptor along with cargo proteins associates with the PEX14 subunit of the PEX13-PEX14 docking complex in the cytosol, leading to the insertion of the receptor into the organelle membrane with the concomitant translocation of the cargo into the peroxisome matrix.</text>
</comment>
<dbReference type="InterPro" id="IPR036388">
    <property type="entry name" value="WH-like_DNA-bd_sf"/>
</dbReference>
<evidence type="ECO:0000313" key="10">
    <source>
        <dbReference type="EMBL" id="KKF95238.1"/>
    </source>
</evidence>
<feature type="compositionally biased region" description="Polar residues" evidence="8">
    <location>
        <begin position="116"/>
        <end position="125"/>
    </location>
</feature>
<dbReference type="InterPro" id="IPR025655">
    <property type="entry name" value="PEX14"/>
</dbReference>
<comment type="caution">
    <text evidence="10">The sequence shown here is derived from an EMBL/GenBank/DDBJ whole genome shotgun (WGS) entry which is preliminary data.</text>
</comment>
<accession>A0A0F8BRP7</accession>
<keyword evidence="7" id="KW-0653">Protein transport</keyword>
<dbReference type="PANTHER" id="PTHR23058:SF5">
    <property type="entry name" value="PEROXISOMAL MEMBRANE PROTEIN PEX14"/>
    <property type="match status" value="1"/>
</dbReference>
<evidence type="ECO:0000256" key="4">
    <source>
        <dbReference type="ARBA" id="ARBA00029502"/>
    </source>
</evidence>
<feature type="compositionally biased region" description="Polar residues" evidence="8">
    <location>
        <begin position="12"/>
        <end position="22"/>
    </location>
</feature>
<dbReference type="EMBL" id="LBBL01000109">
    <property type="protein sequence ID" value="KKF95238.1"/>
    <property type="molecule type" value="Genomic_DNA"/>
</dbReference>
<feature type="region of interest" description="Disordered" evidence="8">
    <location>
        <begin position="1"/>
        <end position="38"/>
    </location>
</feature>
<dbReference type="GO" id="GO:0016560">
    <property type="term" value="P:protein import into peroxisome matrix, docking"/>
    <property type="evidence" value="ECO:0007669"/>
    <property type="project" value="UniProtKB-UniRule"/>
</dbReference>
<keyword evidence="3 7" id="KW-0576">Peroxisome</keyword>
<evidence type="ECO:0000256" key="7">
    <source>
        <dbReference type="RuleBase" id="RU367032"/>
    </source>
</evidence>
<dbReference type="GO" id="GO:0005102">
    <property type="term" value="F:signaling receptor binding"/>
    <property type="evidence" value="ECO:0007669"/>
    <property type="project" value="TreeGrafter"/>
</dbReference>
<dbReference type="Pfam" id="PF04695">
    <property type="entry name" value="Pex14_N"/>
    <property type="match status" value="1"/>
</dbReference>
<feature type="domain" description="Peroxisome membrane anchor protein Pex14p N-terminal" evidence="9">
    <location>
        <begin position="39"/>
        <end position="81"/>
    </location>
</feature>
<reference evidence="10 11" key="1">
    <citation type="submission" date="2015-04" db="EMBL/GenBank/DDBJ databases">
        <title>Genome sequence of Ceratocystis platani, a major pathogen of plane trees.</title>
        <authorList>
            <person name="Belbahri L."/>
        </authorList>
    </citation>
    <scope>NUCLEOTIDE SEQUENCE [LARGE SCALE GENOMIC DNA]</scope>
    <source>
        <strain evidence="10 11">CFO</strain>
    </source>
</reference>
<organism evidence="10 11">
    <name type="scientific">Ceratocystis fimbriata f. sp. platani</name>
    <dbReference type="NCBI Taxonomy" id="88771"/>
    <lineage>
        <taxon>Eukaryota</taxon>
        <taxon>Fungi</taxon>
        <taxon>Dikarya</taxon>
        <taxon>Ascomycota</taxon>
        <taxon>Pezizomycotina</taxon>
        <taxon>Sordariomycetes</taxon>
        <taxon>Hypocreomycetidae</taxon>
        <taxon>Microascales</taxon>
        <taxon>Ceratocystidaceae</taxon>
        <taxon>Ceratocystis</taxon>
    </lineage>
</organism>
<gene>
    <name evidence="10" type="ORF">CFO_g2413</name>
</gene>
<dbReference type="GO" id="GO:1990429">
    <property type="term" value="C:peroxisomal importomer complex"/>
    <property type="evidence" value="ECO:0007669"/>
    <property type="project" value="TreeGrafter"/>
</dbReference>
<evidence type="ECO:0000259" key="9">
    <source>
        <dbReference type="Pfam" id="PF04695"/>
    </source>
</evidence>
<keyword evidence="2" id="KW-0811">Translocation</keyword>
<evidence type="ECO:0000256" key="5">
    <source>
        <dbReference type="ARBA" id="ARBA00029691"/>
    </source>
</evidence>
<feature type="region of interest" description="Disordered" evidence="8">
    <location>
        <begin position="107"/>
        <end position="139"/>
    </location>
</feature>
<evidence type="ECO:0000256" key="6">
    <source>
        <dbReference type="ARBA" id="ARBA00046271"/>
    </source>
</evidence>
<evidence type="ECO:0000256" key="1">
    <source>
        <dbReference type="ARBA" id="ARBA00005443"/>
    </source>
</evidence>
<keyword evidence="11" id="KW-1185">Reference proteome</keyword>
<keyword evidence="7" id="KW-0472">Membrane</keyword>
<evidence type="ECO:0000256" key="3">
    <source>
        <dbReference type="ARBA" id="ARBA00023140"/>
    </source>
</evidence>
<comment type="similarity">
    <text evidence="1 7">Belongs to the peroxin-14 family.</text>
</comment>
<name>A0A0F8BRP7_CERFI</name>
<dbReference type="AlphaFoldDB" id="A0A0F8BRP7"/>
<dbReference type="GO" id="GO:0005778">
    <property type="term" value="C:peroxisomal membrane"/>
    <property type="evidence" value="ECO:0007669"/>
    <property type="project" value="UniProtKB-SubCell"/>
</dbReference>
<sequence length="399" mass="43583">MNPHDEHKAPQAITQPLTGTDNDTPDVASNAPVVEQDETTLLETARRFLNSDLVKDATQERKTEFLRSKGLNEEQINFLLAGDTAMEALPDNKPSEEHAAEIEVMAESKAVRQPESESTSDATIDSTEEYEQSVTEDTQPSYTIPVETYSEFFTSPPQREPLLSTRTLLNTLYAFTGLSVLVCGTSKYTVQPMIAATTDARTDLHKTASRNLDDLVRLLEKSVSHVPEGASSTTTVALAGDTMSDVDDPAELFSRDMGTQTSTPVGHSPATASTVAGSNNMIGLGLESGSSTALVSLEPVIQTQLKKIARVSDMSEDLAELGDQETGIARDLWQEMTDFEQRIENMQSSLDDNSLGIRGHYGYTVGVKKQNDEMQSARDNIRKLKGILLSSRNFPMATR</sequence>
<dbReference type="PANTHER" id="PTHR23058">
    <property type="entry name" value="PEROXISOMAL MEMBRANE PROTEIN PEX14"/>
    <property type="match status" value="1"/>
</dbReference>